<dbReference type="PANTHER" id="PTHR35149:SF1">
    <property type="entry name" value="DUF5655 DOMAIN-CONTAINING PROTEIN"/>
    <property type="match status" value="1"/>
</dbReference>
<gene>
    <name evidence="2" type="ORF">SCULI_v1c07010</name>
</gene>
<evidence type="ECO:0000259" key="1">
    <source>
        <dbReference type="Pfam" id="PF03235"/>
    </source>
</evidence>
<dbReference type="PANTHER" id="PTHR35149">
    <property type="entry name" value="SLL5132 PROTEIN"/>
    <property type="match status" value="1"/>
</dbReference>
<evidence type="ECO:0000313" key="3">
    <source>
        <dbReference type="Proteomes" id="UP000019267"/>
    </source>
</evidence>
<dbReference type="OrthoDB" id="9798761at2"/>
<name>W6A7S7_9MOLU</name>
<dbReference type="Proteomes" id="UP000019267">
    <property type="component" value="Chromosome"/>
</dbReference>
<dbReference type="HOGENOM" id="CLU_473987_0_0_14"/>
<dbReference type="PATRIC" id="fig|1276246.3.peg.699"/>
<evidence type="ECO:0000313" key="2">
    <source>
        <dbReference type="EMBL" id="AHI53042.1"/>
    </source>
</evidence>
<dbReference type="RefSeq" id="WP_025363274.1">
    <property type="nucleotide sequence ID" value="NZ_CP006681.1"/>
</dbReference>
<dbReference type="InterPro" id="IPR004919">
    <property type="entry name" value="GmrSD_N"/>
</dbReference>
<dbReference type="KEGG" id="scq:SCULI_v1c07010"/>
<dbReference type="AlphaFoldDB" id="W6A7S7"/>
<sequence>MIIEKIKLIDFLMENNKFIIPTFQRPYKWDENQFNQFIKTIELIEENSFDQYFMGSIIASVNQDSLVILDGQQRLTTSIIYAVAYARFLEQNFNSHYNNLNIADILNKIIIYNNEYKLESIDADRAEIRNLFAKRLDQNSGSSVATAYNYFIDYFEKNNKIFWNITESISNFVNLFNRIVIAKIVIINKSMEQITFEAINSTGKPLSLTDLIRNCLLMGFKDPNEQHEIKKQYWDKWTKMLEETDTDDFFILLVDVWQGHQITKKNTSKGGATTDNKNAVYTLFKEYISDNFKNNYHEAINEIHSYVAAYIMIKKIAISDKFLADYWKYTTILKALGTFGLTGGMQLFLAQKALTNSLDSETLTILTKIITVYYVRWLLDPYSKDKEIQRKFLGIVHKMRNNEMTLGHTGNYENILRKELFNINASTQYGKEDKKLLFNIDLSNYIYNSTKTKKIIALYWTYMANIKIAGEYYLKKFDSLKKIESIFDSNEVSKSELSDLGFSNKEDFNKVQLSIGSHFVWETKPIPSYKNNVFKLKTECISDSIRFEELTNIDRTSILERGKKIINFLLNEFSI</sequence>
<dbReference type="Pfam" id="PF03235">
    <property type="entry name" value="GmrSD_N"/>
    <property type="match status" value="1"/>
</dbReference>
<accession>W6A7S7</accession>
<dbReference type="STRING" id="1276246.SCULI_v1c07010"/>
<keyword evidence="3" id="KW-1185">Reference proteome</keyword>
<proteinExistence type="predicted"/>
<reference evidence="2 3" key="1">
    <citation type="journal article" date="2014" name="Genome Biol. Evol.">
        <title>Molecular evolution of the substrate utilization strategies and putative virulence factors in mosquito-associated Spiroplasma species.</title>
        <authorList>
            <person name="Chang T.H."/>
            <person name="Lo W.S."/>
            <person name="Ku C."/>
            <person name="Chen L.L."/>
            <person name="Kuo C.H."/>
        </authorList>
    </citation>
    <scope>NUCLEOTIDE SEQUENCE [LARGE SCALE GENOMIC DNA]</scope>
    <source>
        <strain evidence="2">AES-1</strain>
    </source>
</reference>
<organism evidence="2 3">
    <name type="scientific">Spiroplasma culicicola AES-1</name>
    <dbReference type="NCBI Taxonomy" id="1276246"/>
    <lineage>
        <taxon>Bacteria</taxon>
        <taxon>Bacillati</taxon>
        <taxon>Mycoplasmatota</taxon>
        <taxon>Mollicutes</taxon>
        <taxon>Entomoplasmatales</taxon>
        <taxon>Spiroplasmataceae</taxon>
        <taxon>Spiroplasma</taxon>
    </lineage>
</organism>
<dbReference type="eggNOG" id="COG1479">
    <property type="taxonomic scope" value="Bacteria"/>
</dbReference>
<feature type="domain" description="GmrSD restriction endonucleases N-terminal" evidence="1">
    <location>
        <begin position="12"/>
        <end position="216"/>
    </location>
</feature>
<dbReference type="EMBL" id="CP006681">
    <property type="protein sequence ID" value="AHI53042.1"/>
    <property type="molecule type" value="Genomic_DNA"/>
</dbReference>
<protein>
    <recommendedName>
        <fullName evidence="1">GmrSD restriction endonucleases N-terminal domain-containing protein</fullName>
    </recommendedName>
</protein>